<evidence type="ECO:0000259" key="7">
    <source>
        <dbReference type="Pfam" id="PF04321"/>
    </source>
</evidence>
<dbReference type="InterPro" id="IPR005913">
    <property type="entry name" value="dTDP_dehydrorham_reduct"/>
</dbReference>
<dbReference type="Gene3D" id="3.90.25.10">
    <property type="entry name" value="UDP-galactose 4-epimerase, domain 1"/>
    <property type="match status" value="1"/>
</dbReference>
<organism evidence="8 9">
    <name type="scientific">Halomonas organivorans</name>
    <dbReference type="NCBI Taxonomy" id="257772"/>
    <lineage>
        <taxon>Bacteria</taxon>
        <taxon>Pseudomonadati</taxon>
        <taxon>Pseudomonadota</taxon>
        <taxon>Gammaproteobacteria</taxon>
        <taxon>Oceanospirillales</taxon>
        <taxon>Halomonadaceae</taxon>
        <taxon>Halomonas</taxon>
    </lineage>
</organism>
<keyword evidence="6 8" id="KW-0560">Oxidoreductase</keyword>
<evidence type="ECO:0000313" key="9">
    <source>
        <dbReference type="Proteomes" id="UP000525987"/>
    </source>
</evidence>
<comment type="caution">
    <text evidence="8">The sequence shown here is derived from an EMBL/GenBank/DDBJ whole genome shotgun (WGS) entry which is preliminary data.</text>
</comment>
<name>A0A7W5C109_9GAMM</name>
<reference evidence="8 9" key="1">
    <citation type="submission" date="2020-08" db="EMBL/GenBank/DDBJ databases">
        <title>Genomic Encyclopedia of Type Strains, Phase III (KMG-III): the genomes of soil and plant-associated and newly described type strains.</title>
        <authorList>
            <person name="Whitman W."/>
        </authorList>
    </citation>
    <scope>NUCLEOTIDE SEQUENCE [LARGE SCALE GENOMIC DNA]</scope>
    <source>
        <strain evidence="8 9">CECT 5995</strain>
    </source>
</reference>
<proteinExistence type="inferred from homology"/>
<comment type="pathway">
    <text evidence="1 6">Carbohydrate biosynthesis; dTDP-L-rhamnose biosynthesis.</text>
</comment>
<protein>
    <recommendedName>
        <fullName evidence="4 6">dTDP-4-dehydrorhamnose reductase</fullName>
        <ecNumber evidence="3 6">1.1.1.133</ecNumber>
    </recommendedName>
</protein>
<evidence type="ECO:0000256" key="3">
    <source>
        <dbReference type="ARBA" id="ARBA00012929"/>
    </source>
</evidence>
<dbReference type="GO" id="GO:0005829">
    <property type="term" value="C:cytosol"/>
    <property type="evidence" value="ECO:0007669"/>
    <property type="project" value="TreeGrafter"/>
</dbReference>
<evidence type="ECO:0000256" key="6">
    <source>
        <dbReference type="RuleBase" id="RU364082"/>
    </source>
</evidence>
<dbReference type="InterPro" id="IPR029903">
    <property type="entry name" value="RmlD-like-bd"/>
</dbReference>
<dbReference type="UniPathway" id="UPA00281"/>
<accession>A0A7W5C109</accession>
<dbReference type="PANTHER" id="PTHR10491">
    <property type="entry name" value="DTDP-4-DEHYDRORHAMNOSE REDUCTASE"/>
    <property type="match status" value="1"/>
</dbReference>
<dbReference type="UniPathway" id="UPA00124"/>
<dbReference type="EMBL" id="JACHXM010000024">
    <property type="protein sequence ID" value="MBB3142621.1"/>
    <property type="molecule type" value="Genomic_DNA"/>
</dbReference>
<dbReference type="AlphaFoldDB" id="A0A7W5C109"/>
<sequence>MKILLLGGSGQVGFELRRTLVLLGEVDAPNRHELDLGDARAVSGYLEQSRPDLIVNAAAWTAVDKAEESRDAAYQLNAALPEQLAGYASQHHIALVHYSTDYVYPGDGDEAWREDSPTEPLSVYGASKLAGDRAIQSSGCSHLVFRTSWVYAARGHNFMKTMLRLGHERDALKIVDDQIGAPTPARLIAQVSTLAIPPLLSARLGSGIYHLAPRGETSWHGFASEIFHQAEGQGESLMINPAQVVGIPTVEYPTPAARPLNSRLSVEKLEQALGIKMPEWRTQLALTLEEHISR</sequence>
<evidence type="ECO:0000256" key="2">
    <source>
        <dbReference type="ARBA" id="ARBA00010944"/>
    </source>
</evidence>
<dbReference type="InterPro" id="IPR036291">
    <property type="entry name" value="NAD(P)-bd_dom_sf"/>
</dbReference>
<dbReference type="Gene3D" id="3.40.50.720">
    <property type="entry name" value="NAD(P)-binding Rossmann-like Domain"/>
    <property type="match status" value="1"/>
</dbReference>
<dbReference type="EC" id="1.1.1.133" evidence="3 6"/>
<comment type="catalytic activity">
    <reaction evidence="5 6">
        <text>dTDP-beta-L-rhamnose + NADP(+) = dTDP-4-dehydro-beta-L-rhamnose + NADPH + H(+)</text>
        <dbReference type="Rhea" id="RHEA:21796"/>
        <dbReference type="ChEBI" id="CHEBI:15378"/>
        <dbReference type="ChEBI" id="CHEBI:57510"/>
        <dbReference type="ChEBI" id="CHEBI:57783"/>
        <dbReference type="ChEBI" id="CHEBI:58349"/>
        <dbReference type="ChEBI" id="CHEBI:62830"/>
        <dbReference type="EC" id="1.1.1.133"/>
    </reaction>
</comment>
<evidence type="ECO:0000256" key="1">
    <source>
        <dbReference type="ARBA" id="ARBA00004781"/>
    </source>
</evidence>
<dbReference type="GO" id="GO:0008831">
    <property type="term" value="F:dTDP-4-dehydrorhamnose reductase activity"/>
    <property type="evidence" value="ECO:0007669"/>
    <property type="project" value="UniProtKB-EC"/>
</dbReference>
<dbReference type="RefSeq" id="WP_183388989.1">
    <property type="nucleotide sequence ID" value="NZ_JACHXM010000024.1"/>
</dbReference>
<comment type="cofactor">
    <cofactor evidence="6">
        <name>Mg(2+)</name>
        <dbReference type="ChEBI" id="CHEBI:18420"/>
    </cofactor>
    <text evidence="6">Binds 1 Mg(2+) ion per monomer.</text>
</comment>
<dbReference type="CDD" id="cd05254">
    <property type="entry name" value="dTDP_HR_like_SDR_e"/>
    <property type="match status" value="1"/>
</dbReference>
<comment type="similarity">
    <text evidence="2 6">Belongs to the dTDP-4-dehydrorhamnose reductase family.</text>
</comment>
<comment type="function">
    <text evidence="6">Catalyzes the reduction of dTDP-6-deoxy-L-lyxo-4-hexulose to yield dTDP-L-rhamnose.</text>
</comment>
<feature type="domain" description="RmlD-like substrate binding" evidence="7">
    <location>
        <begin position="1"/>
        <end position="290"/>
    </location>
</feature>
<dbReference type="Pfam" id="PF04321">
    <property type="entry name" value="RmlD_sub_bind"/>
    <property type="match status" value="1"/>
</dbReference>
<evidence type="ECO:0000313" key="8">
    <source>
        <dbReference type="EMBL" id="MBB3142621.1"/>
    </source>
</evidence>
<dbReference type="SUPFAM" id="SSF51735">
    <property type="entry name" value="NAD(P)-binding Rossmann-fold domains"/>
    <property type="match status" value="1"/>
</dbReference>
<evidence type="ECO:0000256" key="5">
    <source>
        <dbReference type="ARBA" id="ARBA00048200"/>
    </source>
</evidence>
<dbReference type="Proteomes" id="UP000525987">
    <property type="component" value="Unassembled WGS sequence"/>
</dbReference>
<dbReference type="GO" id="GO:0009243">
    <property type="term" value="P:O antigen biosynthetic process"/>
    <property type="evidence" value="ECO:0007669"/>
    <property type="project" value="UniProtKB-UniPathway"/>
</dbReference>
<gene>
    <name evidence="8" type="ORF">FHR96_003521</name>
</gene>
<dbReference type="PANTHER" id="PTHR10491:SF4">
    <property type="entry name" value="METHIONINE ADENOSYLTRANSFERASE 2 SUBUNIT BETA"/>
    <property type="match status" value="1"/>
</dbReference>
<dbReference type="GO" id="GO:0019305">
    <property type="term" value="P:dTDP-rhamnose biosynthetic process"/>
    <property type="evidence" value="ECO:0007669"/>
    <property type="project" value="UniProtKB-UniPathway"/>
</dbReference>
<evidence type="ECO:0000256" key="4">
    <source>
        <dbReference type="ARBA" id="ARBA00017099"/>
    </source>
</evidence>
<keyword evidence="9" id="KW-1185">Reference proteome</keyword>
<dbReference type="NCBIfam" id="TIGR01214">
    <property type="entry name" value="rmlD"/>
    <property type="match status" value="1"/>
</dbReference>
<keyword evidence="6" id="KW-0521">NADP</keyword>